<dbReference type="Proteomes" id="UP000319257">
    <property type="component" value="Unassembled WGS sequence"/>
</dbReference>
<gene>
    <name evidence="5" type="ORF">E0L32_008941</name>
</gene>
<feature type="region of interest" description="Disordered" evidence="3">
    <location>
        <begin position="618"/>
        <end position="662"/>
    </location>
</feature>
<comment type="caution">
    <text evidence="5">The sequence shown here is derived from an EMBL/GenBank/DDBJ whole genome shotgun (WGS) entry which is preliminary data.</text>
</comment>
<sequence>MRSQDAMQCMYATQCGIAKVLTDRIKHYEALLRERASESEPERPTAGTQKNRISSHTVAVSRGLDHSREPDQRRRAENAKVIHVSGRSRVINNVLWTGMVDETDVEFRQLHDPHIALEDLSDGTDESEELEDDDFSFVLRSESGSKLQSRHPTPDDILHLGQIYIENVDPLTKIVHVPTLRSAIEKAAGRIDETPRTFEALLFSICSAAIMSLNDAECRERFCEPRKVLLSRYISCTKDALSSVRFMGTTSLVVLQALVNHLIVIRDIYEPRAIWSLSGVAVRIAQSMGLDRDGEALGLPPFETEIRRRVWWQLRMHDFRTAELCGVGKFQDLDTLNVAGSTKFPTSVNDDQLFPDMTSPAIEEKGVTDMFFVSLKCELLKFAASRISNLRTQGNSSSPWDPETAERNTAESDDSFQEIEETLEAKFLRYCDPSQPLQLITMLMARCSLNVIRFMAHHPRRWTTQGETPQSERQLVWDTCIKLLEQHSMLQSSPQLQRFAWQAPYTQQWHAIVHVLDTLRAEPAHVDAHKAWRLISNIYEHNPQMLCDMRKPIHVAVGNLCIQANSRRESLADADNRYEVSAPDFIARLLHQREKFKSKLPERAPGDDKLELTMALDGDIPGCAQEPNSSSELDEKATRRKSKGNQSPRAAPSHIDATLDPPGAVPSLSYGVSDREIESFGGMDMDLDFMVDQTYGTQGSGEISWDQWDAWLTESNMIPALPLQDKSDPCV</sequence>
<dbReference type="InParanoid" id="A0A507AY28"/>
<dbReference type="GO" id="GO:0003677">
    <property type="term" value="F:DNA binding"/>
    <property type="evidence" value="ECO:0007669"/>
    <property type="project" value="InterPro"/>
</dbReference>
<dbReference type="CDD" id="cd12148">
    <property type="entry name" value="fungal_TF_MHR"/>
    <property type="match status" value="1"/>
</dbReference>
<reference evidence="5 6" key="1">
    <citation type="submission" date="2019-06" db="EMBL/GenBank/DDBJ databases">
        <title>Draft genome sequence of the filamentous fungus Phialemoniopsis curvata isolated from diesel fuel.</title>
        <authorList>
            <person name="Varaljay V.A."/>
            <person name="Lyon W.J."/>
            <person name="Crouch A.L."/>
            <person name="Drake C.E."/>
            <person name="Hollomon J.M."/>
            <person name="Nadeau L.J."/>
            <person name="Nunn H.S."/>
            <person name="Stevenson B.S."/>
            <person name="Bojanowski C.L."/>
            <person name="Crookes-Goodson W.J."/>
        </authorList>
    </citation>
    <scope>NUCLEOTIDE SEQUENCE [LARGE SCALE GENOMIC DNA]</scope>
    <source>
        <strain evidence="5 6">D216</strain>
    </source>
</reference>
<dbReference type="PANTHER" id="PTHR31001:SF85">
    <property type="entry name" value="ZN(II)2CYS6 TRANSCRIPTION FACTOR (EUROFUNG)"/>
    <property type="match status" value="1"/>
</dbReference>
<feature type="region of interest" description="Disordered" evidence="3">
    <location>
        <begin position="391"/>
        <end position="415"/>
    </location>
</feature>
<dbReference type="GO" id="GO:0005634">
    <property type="term" value="C:nucleus"/>
    <property type="evidence" value="ECO:0007669"/>
    <property type="project" value="UniProtKB-SubCell"/>
</dbReference>
<dbReference type="EMBL" id="SKBQ01000061">
    <property type="protein sequence ID" value="TPX09919.1"/>
    <property type="molecule type" value="Genomic_DNA"/>
</dbReference>
<comment type="subcellular location">
    <subcellularLocation>
        <location evidence="1">Nucleus</location>
    </subcellularLocation>
</comment>
<dbReference type="OrthoDB" id="435881at2759"/>
<keyword evidence="2" id="KW-0539">Nucleus</keyword>
<dbReference type="GO" id="GO:0006351">
    <property type="term" value="P:DNA-templated transcription"/>
    <property type="evidence" value="ECO:0007669"/>
    <property type="project" value="InterPro"/>
</dbReference>
<feature type="compositionally biased region" description="Polar residues" evidence="3">
    <location>
        <begin position="46"/>
        <end position="58"/>
    </location>
</feature>
<evidence type="ECO:0000259" key="4">
    <source>
        <dbReference type="Pfam" id="PF04082"/>
    </source>
</evidence>
<keyword evidence="6" id="KW-1185">Reference proteome</keyword>
<evidence type="ECO:0000313" key="6">
    <source>
        <dbReference type="Proteomes" id="UP000319257"/>
    </source>
</evidence>
<feature type="region of interest" description="Disordered" evidence="3">
    <location>
        <begin position="32"/>
        <end position="79"/>
    </location>
</feature>
<evidence type="ECO:0000256" key="1">
    <source>
        <dbReference type="ARBA" id="ARBA00004123"/>
    </source>
</evidence>
<name>A0A507AY28_9PEZI</name>
<dbReference type="InterPro" id="IPR050613">
    <property type="entry name" value="Sec_Metabolite_Reg"/>
</dbReference>
<protein>
    <recommendedName>
        <fullName evidence="4">Xylanolytic transcriptional activator regulatory domain-containing protein</fullName>
    </recommendedName>
</protein>
<dbReference type="STRING" id="1093900.A0A507AY28"/>
<dbReference type="RefSeq" id="XP_030991630.1">
    <property type="nucleotide sequence ID" value="XM_031143851.1"/>
</dbReference>
<dbReference type="PANTHER" id="PTHR31001">
    <property type="entry name" value="UNCHARACTERIZED TRANSCRIPTIONAL REGULATORY PROTEIN"/>
    <property type="match status" value="1"/>
</dbReference>
<dbReference type="InterPro" id="IPR007219">
    <property type="entry name" value="XnlR_reg_dom"/>
</dbReference>
<dbReference type="GO" id="GO:0008270">
    <property type="term" value="F:zinc ion binding"/>
    <property type="evidence" value="ECO:0007669"/>
    <property type="project" value="InterPro"/>
</dbReference>
<accession>A0A507AY28</accession>
<feature type="compositionally biased region" description="Basic and acidic residues" evidence="3">
    <location>
        <begin position="32"/>
        <end position="43"/>
    </location>
</feature>
<evidence type="ECO:0000256" key="3">
    <source>
        <dbReference type="SAM" id="MobiDB-lite"/>
    </source>
</evidence>
<feature type="domain" description="Xylanolytic transcriptional activator regulatory" evidence="4">
    <location>
        <begin position="162"/>
        <end position="360"/>
    </location>
</feature>
<dbReference type="GeneID" id="41976388"/>
<evidence type="ECO:0000256" key="2">
    <source>
        <dbReference type="ARBA" id="ARBA00023242"/>
    </source>
</evidence>
<evidence type="ECO:0000313" key="5">
    <source>
        <dbReference type="EMBL" id="TPX09919.1"/>
    </source>
</evidence>
<feature type="compositionally biased region" description="Basic and acidic residues" evidence="3">
    <location>
        <begin position="63"/>
        <end position="79"/>
    </location>
</feature>
<dbReference type="Pfam" id="PF04082">
    <property type="entry name" value="Fungal_trans"/>
    <property type="match status" value="1"/>
</dbReference>
<dbReference type="AlphaFoldDB" id="A0A507AY28"/>
<proteinExistence type="predicted"/>
<organism evidence="5 6">
    <name type="scientific">Thyridium curvatum</name>
    <dbReference type="NCBI Taxonomy" id="1093900"/>
    <lineage>
        <taxon>Eukaryota</taxon>
        <taxon>Fungi</taxon>
        <taxon>Dikarya</taxon>
        <taxon>Ascomycota</taxon>
        <taxon>Pezizomycotina</taxon>
        <taxon>Sordariomycetes</taxon>
        <taxon>Sordariomycetidae</taxon>
        <taxon>Thyridiales</taxon>
        <taxon>Thyridiaceae</taxon>
        <taxon>Thyridium</taxon>
    </lineage>
</organism>